<evidence type="ECO:0000313" key="1">
    <source>
        <dbReference type="EMBL" id="RIB01789.1"/>
    </source>
</evidence>
<reference evidence="1 2" key="1">
    <citation type="submission" date="2018-06" db="EMBL/GenBank/DDBJ databases">
        <title>Comparative genomics reveals the genomic features of Rhizophagus irregularis, R. cerebriforme, R. diaphanum and Gigaspora rosea, and their symbiotic lifestyle signature.</title>
        <authorList>
            <person name="Morin E."/>
            <person name="San Clemente H."/>
            <person name="Chen E.C.H."/>
            <person name="De La Providencia I."/>
            <person name="Hainaut M."/>
            <person name="Kuo A."/>
            <person name="Kohler A."/>
            <person name="Murat C."/>
            <person name="Tang N."/>
            <person name="Roy S."/>
            <person name="Loubradou J."/>
            <person name="Henrissat B."/>
            <person name="Grigoriev I.V."/>
            <person name="Corradi N."/>
            <person name="Roux C."/>
            <person name="Martin F.M."/>
        </authorList>
    </citation>
    <scope>NUCLEOTIDE SEQUENCE [LARGE SCALE GENOMIC DNA]</scope>
    <source>
        <strain evidence="1 2">DAOM 194757</strain>
    </source>
</reference>
<dbReference type="AlphaFoldDB" id="A0A397TZ93"/>
<dbReference type="Gene3D" id="1.20.5.2050">
    <property type="match status" value="1"/>
</dbReference>
<organism evidence="1 2">
    <name type="scientific">Gigaspora rosea</name>
    <dbReference type="NCBI Taxonomy" id="44941"/>
    <lineage>
        <taxon>Eukaryota</taxon>
        <taxon>Fungi</taxon>
        <taxon>Fungi incertae sedis</taxon>
        <taxon>Mucoromycota</taxon>
        <taxon>Glomeromycotina</taxon>
        <taxon>Glomeromycetes</taxon>
        <taxon>Diversisporales</taxon>
        <taxon>Gigasporaceae</taxon>
        <taxon>Gigaspora</taxon>
    </lineage>
</organism>
<name>A0A397TZ93_9GLOM</name>
<evidence type="ECO:0000313" key="2">
    <source>
        <dbReference type="Proteomes" id="UP000266673"/>
    </source>
</evidence>
<dbReference type="EMBL" id="QKWP01002937">
    <property type="protein sequence ID" value="RIB01789.1"/>
    <property type="molecule type" value="Genomic_DNA"/>
</dbReference>
<protein>
    <submittedName>
        <fullName evidence="1">Uncharacterized protein</fullName>
    </submittedName>
</protein>
<sequence>MKKIYEKQPKKENSLNCKLFKNNTSGYNGIYFNKYKNSWRFNWKENNKIKNCKRMITVFNNTFFSQHRLKCNDILLIGYFWIHKLKIQQIHKITNIAKLSIYNFIKNFKRLAINFFTPEDFIVGGSKVIVKIYE</sequence>
<dbReference type="Proteomes" id="UP000266673">
    <property type="component" value="Unassembled WGS sequence"/>
</dbReference>
<keyword evidence="2" id="KW-1185">Reference proteome</keyword>
<accession>A0A397TZ93</accession>
<proteinExistence type="predicted"/>
<comment type="caution">
    <text evidence="1">The sequence shown here is derived from an EMBL/GenBank/DDBJ whole genome shotgun (WGS) entry which is preliminary data.</text>
</comment>
<gene>
    <name evidence="1" type="ORF">C2G38_2229659</name>
</gene>